<proteinExistence type="predicted"/>
<dbReference type="SUPFAM" id="SSF57903">
    <property type="entry name" value="FYVE/PHD zinc finger"/>
    <property type="match status" value="1"/>
</dbReference>
<dbReference type="EMBL" id="JNBR01000429">
    <property type="protein sequence ID" value="OQR93109.1"/>
    <property type="molecule type" value="Genomic_DNA"/>
</dbReference>
<dbReference type="InterPro" id="IPR011011">
    <property type="entry name" value="Znf_FYVE_PHD"/>
</dbReference>
<gene>
    <name evidence="7" type="ORF">ACHHYP_02927</name>
</gene>
<dbReference type="Gene3D" id="3.30.40.10">
    <property type="entry name" value="Zinc/RING finger domain, C3HC4 (zinc finger)"/>
    <property type="match status" value="1"/>
</dbReference>
<keyword evidence="2 4" id="KW-0863">Zinc-finger</keyword>
<dbReference type="CDD" id="cd15489">
    <property type="entry name" value="PHD_SF"/>
    <property type="match status" value="1"/>
</dbReference>
<evidence type="ECO:0000256" key="1">
    <source>
        <dbReference type="ARBA" id="ARBA00022723"/>
    </source>
</evidence>
<dbReference type="InterPro" id="IPR001965">
    <property type="entry name" value="Znf_PHD"/>
</dbReference>
<accession>A0A1V9Z545</accession>
<evidence type="ECO:0000313" key="8">
    <source>
        <dbReference type="Proteomes" id="UP000243579"/>
    </source>
</evidence>
<keyword evidence="1" id="KW-0479">Metal-binding</keyword>
<dbReference type="InterPro" id="IPR013083">
    <property type="entry name" value="Znf_RING/FYVE/PHD"/>
</dbReference>
<feature type="region of interest" description="Disordered" evidence="5">
    <location>
        <begin position="197"/>
        <end position="256"/>
    </location>
</feature>
<evidence type="ECO:0000256" key="2">
    <source>
        <dbReference type="ARBA" id="ARBA00022771"/>
    </source>
</evidence>
<organism evidence="7 8">
    <name type="scientific">Achlya hypogyna</name>
    <name type="common">Oomycete</name>
    <name type="synonym">Protoachlya hypogyna</name>
    <dbReference type="NCBI Taxonomy" id="1202772"/>
    <lineage>
        <taxon>Eukaryota</taxon>
        <taxon>Sar</taxon>
        <taxon>Stramenopiles</taxon>
        <taxon>Oomycota</taxon>
        <taxon>Saprolegniomycetes</taxon>
        <taxon>Saprolegniales</taxon>
        <taxon>Achlyaceae</taxon>
        <taxon>Achlya</taxon>
    </lineage>
</organism>
<evidence type="ECO:0000256" key="4">
    <source>
        <dbReference type="PROSITE-ProRule" id="PRU00175"/>
    </source>
</evidence>
<sequence>MMDVDGVFSHFQATPLKLKLAASERAPAPPERKSSSPPRPAAARRPRVHSKMVARQPSRTKLTVGLAVAPAAIVPRATKRALPVHPSSVKKRRREEAPAPDDDDVPVRQTLVFDSPRRSPPPPAPSAIDLTHDTSLDIDFIPDTPPEHDTGGDSVERSTLASAAFETPKKSLPPPRMEILSPPRMEILSPLSYLRLTAPPAPEDDPPGSPNVFDPPPVACPPSFLPETPPLPAADAVESPVEAAPAKPSAAKRELLPSLQTRRSARLQAVVPLSPTSPHLRRTPGIKVLARPRPKAHVAVVQGYVDSCVAAPASTSTAVCAACWASLLETHSHKVLPQTTLTRFHGLFKLWIDCEAAVATEPPPAARVSFANFDQSAVDLSYCADPDAVARVTSLLRLYEALLQQLGALTASQRGLLVTTLERVATLSTPPIPPPRALAPAVAYFASVAATPVVVLAKLSALSASLVRHLLRLLFLSFDASLDDGPSSGPSIAVPRALYQHHDLGAAVHRALADRAVATATDYAAAVRADFLAACFGAVQQSRADSFVQTQLALLEETAGRLARLAVDDDAHLFPLRDVDALQRELASEQRALAPMLGRQPPPQPWTPALRMALFVSGGSHADVAEKESTPLKERRQACDGCFECKRPLVPPTIECRTCHHHFHLACLYLPPSFRDPSRRYVCPHCL</sequence>
<dbReference type="AlphaFoldDB" id="A0A1V9Z545"/>
<comment type="caution">
    <text evidence="7">The sequence shown here is derived from an EMBL/GenBank/DDBJ whole genome shotgun (WGS) entry which is preliminary data.</text>
</comment>
<evidence type="ECO:0000313" key="7">
    <source>
        <dbReference type="EMBL" id="OQR93109.1"/>
    </source>
</evidence>
<dbReference type="OrthoDB" id="79588at2759"/>
<keyword evidence="3" id="KW-0862">Zinc</keyword>
<feature type="compositionally biased region" description="Pro residues" evidence="5">
    <location>
        <begin position="207"/>
        <end position="232"/>
    </location>
</feature>
<feature type="compositionally biased region" description="Basic residues" evidence="5">
    <location>
        <begin position="42"/>
        <end position="52"/>
    </location>
</feature>
<evidence type="ECO:0000256" key="3">
    <source>
        <dbReference type="ARBA" id="ARBA00022833"/>
    </source>
</evidence>
<dbReference type="SMART" id="SM00249">
    <property type="entry name" value="PHD"/>
    <property type="match status" value="1"/>
</dbReference>
<feature type="region of interest" description="Disordered" evidence="5">
    <location>
        <begin position="73"/>
        <end position="107"/>
    </location>
</feature>
<dbReference type="Proteomes" id="UP000243579">
    <property type="component" value="Unassembled WGS sequence"/>
</dbReference>
<keyword evidence="8" id="KW-1185">Reference proteome</keyword>
<dbReference type="InterPro" id="IPR001841">
    <property type="entry name" value="Znf_RING"/>
</dbReference>
<name>A0A1V9Z545_ACHHY</name>
<protein>
    <recommendedName>
        <fullName evidence="6">RING-type domain-containing protein</fullName>
    </recommendedName>
</protein>
<feature type="region of interest" description="Disordered" evidence="5">
    <location>
        <begin position="19"/>
        <end position="59"/>
    </location>
</feature>
<reference evidence="7 8" key="1">
    <citation type="journal article" date="2014" name="Genome Biol. Evol.">
        <title>The secreted proteins of Achlya hypogyna and Thraustotheca clavata identify the ancestral oomycete secretome and reveal gene acquisitions by horizontal gene transfer.</title>
        <authorList>
            <person name="Misner I."/>
            <person name="Blouin N."/>
            <person name="Leonard G."/>
            <person name="Richards T.A."/>
            <person name="Lane C.E."/>
        </authorList>
    </citation>
    <scope>NUCLEOTIDE SEQUENCE [LARGE SCALE GENOMIC DNA]</scope>
    <source>
        <strain evidence="7 8">ATCC 48635</strain>
    </source>
</reference>
<dbReference type="PROSITE" id="PS50089">
    <property type="entry name" value="ZF_RING_2"/>
    <property type="match status" value="1"/>
</dbReference>
<feature type="domain" description="RING-type" evidence="6">
    <location>
        <begin position="642"/>
        <end position="686"/>
    </location>
</feature>
<dbReference type="GO" id="GO:0008270">
    <property type="term" value="F:zinc ion binding"/>
    <property type="evidence" value="ECO:0007669"/>
    <property type="project" value="UniProtKB-KW"/>
</dbReference>
<dbReference type="STRING" id="1202772.A0A1V9Z545"/>
<evidence type="ECO:0000259" key="6">
    <source>
        <dbReference type="PROSITE" id="PS50089"/>
    </source>
</evidence>
<evidence type="ECO:0000256" key="5">
    <source>
        <dbReference type="SAM" id="MobiDB-lite"/>
    </source>
</evidence>